<evidence type="ECO:0000313" key="2">
    <source>
        <dbReference type="EMBL" id="QJF53053.1"/>
    </source>
</evidence>
<feature type="domain" description="AB hydrolase-1" evidence="1">
    <location>
        <begin position="59"/>
        <end position="291"/>
    </location>
</feature>
<dbReference type="GO" id="GO:0016020">
    <property type="term" value="C:membrane"/>
    <property type="evidence" value="ECO:0007669"/>
    <property type="project" value="TreeGrafter"/>
</dbReference>
<dbReference type="InterPro" id="IPR050266">
    <property type="entry name" value="AB_hydrolase_sf"/>
</dbReference>
<protein>
    <submittedName>
        <fullName evidence="2">Alpha/beta hydrolase</fullName>
    </submittedName>
</protein>
<accession>A0A858SZJ2</accession>
<dbReference type="Pfam" id="PF00561">
    <property type="entry name" value="Abhydrolase_1"/>
    <property type="match status" value="1"/>
</dbReference>
<dbReference type="EMBL" id="CP048788">
    <property type="protein sequence ID" value="QJF53053.1"/>
    <property type="molecule type" value="Genomic_DNA"/>
</dbReference>
<proteinExistence type="predicted"/>
<dbReference type="InterPro" id="IPR000073">
    <property type="entry name" value="AB_hydrolase_1"/>
</dbReference>
<keyword evidence="2" id="KW-0378">Hydrolase</keyword>
<dbReference type="PANTHER" id="PTHR43798">
    <property type="entry name" value="MONOACYLGLYCEROL LIPASE"/>
    <property type="match status" value="1"/>
</dbReference>
<evidence type="ECO:0000313" key="3">
    <source>
        <dbReference type="Proteomes" id="UP000503308"/>
    </source>
</evidence>
<dbReference type="Proteomes" id="UP000503308">
    <property type="component" value="Chromosome"/>
</dbReference>
<dbReference type="SUPFAM" id="SSF53474">
    <property type="entry name" value="alpha/beta-Hydrolases"/>
    <property type="match status" value="1"/>
</dbReference>
<keyword evidence="3" id="KW-1185">Reference proteome</keyword>
<dbReference type="KEGG" id="rpon:G3256_00995"/>
<dbReference type="GO" id="GO:0016787">
    <property type="term" value="F:hydrolase activity"/>
    <property type="evidence" value="ECO:0007669"/>
    <property type="project" value="UniProtKB-KW"/>
</dbReference>
<dbReference type="PANTHER" id="PTHR43798:SF33">
    <property type="entry name" value="HYDROLASE, PUTATIVE (AFU_ORTHOLOGUE AFUA_2G14860)-RELATED"/>
    <property type="match status" value="1"/>
</dbReference>
<sequence>MMWVYLIVAAAVAIPLVIEVTRRRMNDSARENAPGQSVRLSQGVTHYQWRGPENGPVAVCIHGLTTPSFVWQGVVAGLVRLGFRVLTYDLYGRGWSDRPWGSQNAEFFNRQLSDLLDNQQVEDDVTLIGYSMGGAIAAAFAARRPLAIRQVILIAPAGLRDIDLSGFKKLLQLPVIGTWLMLLFYPGQLRKGIKAESGLASSVENVSGRQEAELDWKGFVPAVASSLRGIISEDLEAAHATLQQDGVPVLAIWGGQDEVIPLTSSDRLGDWNPTAQSVVVAEGGHGIPYTHTSEVLDHIARFTSRNG</sequence>
<dbReference type="PRINTS" id="PR00111">
    <property type="entry name" value="ABHYDROLASE"/>
</dbReference>
<name>A0A858SZJ2_9RHOB</name>
<evidence type="ECO:0000259" key="1">
    <source>
        <dbReference type="Pfam" id="PF00561"/>
    </source>
</evidence>
<reference evidence="2 3" key="1">
    <citation type="submission" date="2020-02" db="EMBL/GenBank/DDBJ databases">
        <title>Genome sequence of Roseobacter ponti.</title>
        <authorList>
            <person name="Hollensteiner J."/>
            <person name="Schneider D."/>
            <person name="Poehlein A."/>
            <person name="Daniel R."/>
        </authorList>
    </citation>
    <scope>NUCLEOTIDE SEQUENCE [LARGE SCALE GENOMIC DNA]</scope>
    <source>
        <strain evidence="2 3">DSM 106830</strain>
    </source>
</reference>
<gene>
    <name evidence="2" type="ORF">G3256_00995</name>
</gene>
<dbReference type="Gene3D" id="3.40.50.1820">
    <property type="entry name" value="alpha/beta hydrolase"/>
    <property type="match status" value="1"/>
</dbReference>
<organism evidence="2 3">
    <name type="scientific">Roseobacter ponti</name>
    <dbReference type="NCBI Taxonomy" id="1891787"/>
    <lineage>
        <taxon>Bacteria</taxon>
        <taxon>Pseudomonadati</taxon>
        <taxon>Pseudomonadota</taxon>
        <taxon>Alphaproteobacteria</taxon>
        <taxon>Rhodobacterales</taxon>
        <taxon>Roseobacteraceae</taxon>
        <taxon>Roseobacter</taxon>
    </lineage>
</organism>
<dbReference type="InterPro" id="IPR029058">
    <property type="entry name" value="AB_hydrolase_fold"/>
</dbReference>
<dbReference type="AlphaFoldDB" id="A0A858SZJ2"/>